<dbReference type="PANTHER" id="PTHR19375">
    <property type="entry name" value="HEAT SHOCK PROTEIN 70KDA"/>
    <property type="match status" value="1"/>
</dbReference>
<reference evidence="4" key="1">
    <citation type="journal article" date="2019" name="Sci. Rep.">
        <title>Draft genome of Tanacetum cinerariifolium, the natural source of mosquito coil.</title>
        <authorList>
            <person name="Yamashiro T."/>
            <person name="Shiraishi A."/>
            <person name="Satake H."/>
            <person name="Nakayama K."/>
        </authorList>
    </citation>
    <scope>NUCLEOTIDE SEQUENCE</scope>
</reference>
<accession>A0A699XKG2</accession>
<evidence type="ECO:0000256" key="1">
    <source>
        <dbReference type="ARBA" id="ARBA00007381"/>
    </source>
</evidence>
<keyword evidence="3" id="KW-0067">ATP-binding</keyword>
<dbReference type="SUPFAM" id="SSF53067">
    <property type="entry name" value="Actin-like ATPase domain"/>
    <property type="match status" value="1"/>
</dbReference>
<dbReference type="Pfam" id="PF00012">
    <property type="entry name" value="HSP70"/>
    <property type="match status" value="1"/>
</dbReference>
<dbReference type="GO" id="GO:0140662">
    <property type="term" value="F:ATP-dependent protein folding chaperone"/>
    <property type="evidence" value="ECO:0007669"/>
    <property type="project" value="InterPro"/>
</dbReference>
<organism evidence="4">
    <name type="scientific">Tanacetum cinerariifolium</name>
    <name type="common">Dalmatian daisy</name>
    <name type="synonym">Chrysanthemum cinerariifolium</name>
    <dbReference type="NCBI Taxonomy" id="118510"/>
    <lineage>
        <taxon>Eukaryota</taxon>
        <taxon>Viridiplantae</taxon>
        <taxon>Streptophyta</taxon>
        <taxon>Embryophyta</taxon>
        <taxon>Tracheophyta</taxon>
        <taxon>Spermatophyta</taxon>
        <taxon>Magnoliopsida</taxon>
        <taxon>eudicotyledons</taxon>
        <taxon>Gunneridae</taxon>
        <taxon>Pentapetalae</taxon>
        <taxon>asterids</taxon>
        <taxon>campanulids</taxon>
        <taxon>Asterales</taxon>
        <taxon>Asteraceae</taxon>
        <taxon>Asteroideae</taxon>
        <taxon>Anthemideae</taxon>
        <taxon>Anthemidinae</taxon>
        <taxon>Tanacetum</taxon>
    </lineage>
</organism>
<dbReference type="FunFam" id="3.30.420.40:FF:000545">
    <property type="entry name" value="Endoplasmic reticulum chaperone BiP"/>
    <property type="match status" value="1"/>
</dbReference>
<feature type="non-terminal residue" evidence="4">
    <location>
        <position position="75"/>
    </location>
</feature>
<dbReference type="InterPro" id="IPR043129">
    <property type="entry name" value="ATPase_NBD"/>
</dbReference>
<sequence length="75" mass="8051">MVLSKMKGVDETFLGSTVEKAVIIVPAYFNDLQRQSTKDAATVAGLDVIRLINEPTGAAIAYALDQRPSKKGTIN</sequence>
<proteinExistence type="inferred from homology"/>
<dbReference type="Gene3D" id="3.30.420.40">
    <property type="match status" value="1"/>
</dbReference>
<protein>
    <submittedName>
        <fullName evidence="4">Putative heat shock protein 70 family</fullName>
    </submittedName>
</protein>
<evidence type="ECO:0000313" key="4">
    <source>
        <dbReference type="EMBL" id="GFD60289.1"/>
    </source>
</evidence>
<comment type="caution">
    <text evidence="4">The sequence shown here is derived from an EMBL/GenBank/DDBJ whole genome shotgun (WGS) entry which is preliminary data.</text>
</comment>
<dbReference type="InterPro" id="IPR013126">
    <property type="entry name" value="Hsp_70_fam"/>
</dbReference>
<keyword evidence="4" id="KW-0346">Stress response</keyword>
<evidence type="ECO:0000256" key="2">
    <source>
        <dbReference type="ARBA" id="ARBA00022741"/>
    </source>
</evidence>
<dbReference type="AlphaFoldDB" id="A0A699XKG2"/>
<evidence type="ECO:0000256" key="3">
    <source>
        <dbReference type="ARBA" id="ARBA00022840"/>
    </source>
</evidence>
<gene>
    <name evidence="4" type="ORF">Tci_932258</name>
</gene>
<keyword evidence="2" id="KW-0547">Nucleotide-binding</keyword>
<dbReference type="EMBL" id="BKCJ011875813">
    <property type="protein sequence ID" value="GFD60289.1"/>
    <property type="molecule type" value="Genomic_DNA"/>
</dbReference>
<name>A0A699XKG2_TANCI</name>
<dbReference type="GO" id="GO:0005524">
    <property type="term" value="F:ATP binding"/>
    <property type="evidence" value="ECO:0007669"/>
    <property type="project" value="UniProtKB-KW"/>
</dbReference>
<comment type="similarity">
    <text evidence="1">Belongs to the heat shock protein 70 family.</text>
</comment>